<feature type="compositionally biased region" description="Basic and acidic residues" evidence="2">
    <location>
        <begin position="19"/>
        <end position="31"/>
    </location>
</feature>
<keyword evidence="5" id="KW-1185">Reference proteome</keyword>
<feature type="domain" description="Tyr recombinase" evidence="3">
    <location>
        <begin position="96"/>
        <end position="296"/>
    </location>
</feature>
<evidence type="ECO:0000313" key="4">
    <source>
        <dbReference type="EMBL" id="AZI41860.1"/>
    </source>
</evidence>
<dbReference type="AlphaFoldDB" id="A0A3G8YAC7"/>
<dbReference type="EMBL" id="CP034183">
    <property type="protein sequence ID" value="AZI41860.1"/>
    <property type="molecule type" value="Genomic_DNA"/>
</dbReference>
<evidence type="ECO:0000259" key="3">
    <source>
        <dbReference type="PROSITE" id="PS51898"/>
    </source>
</evidence>
<proteinExistence type="predicted"/>
<dbReference type="CDD" id="cd01189">
    <property type="entry name" value="INT_ICEBs1_C_like"/>
    <property type="match status" value="1"/>
</dbReference>
<dbReference type="Proteomes" id="UP000276417">
    <property type="component" value="Chromosome 1"/>
</dbReference>
<dbReference type="PANTHER" id="PTHR30349:SF64">
    <property type="entry name" value="PROPHAGE INTEGRASE INTD-RELATED"/>
    <property type="match status" value="1"/>
</dbReference>
<dbReference type="Pfam" id="PF00589">
    <property type="entry name" value="Phage_integrase"/>
    <property type="match status" value="1"/>
</dbReference>
<evidence type="ECO:0000256" key="1">
    <source>
        <dbReference type="ARBA" id="ARBA00023172"/>
    </source>
</evidence>
<dbReference type="GO" id="GO:0006310">
    <property type="term" value="P:DNA recombination"/>
    <property type="evidence" value="ECO:0007669"/>
    <property type="project" value="UniProtKB-KW"/>
</dbReference>
<dbReference type="InterPro" id="IPR013762">
    <property type="entry name" value="Integrase-like_cat_sf"/>
</dbReference>
<dbReference type="OrthoDB" id="9785687at2"/>
<dbReference type="InterPro" id="IPR050090">
    <property type="entry name" value="Tyrosine_recombinase_XerCD"/>
</dbReference>
<keyword evidence="1" id="KW-0233">DNA recombination</keyword>
<protein>
    <submittedName>
        <fullName evidence="4">Site-specific integrase</fullName>
    </submittedName>
</protein>
<dbReference type="PANTHER" id="PTHR30349">
    <property type="entry name" value="PHAGE INTEGRASE-RELATED"/>
    <property type="match status" value="1"/>
</dbReference>
<evidence type="ECO:0000256" key="2">
    <source>
        <dbReference type="SAM" id="MobiDB-lite"/>
    </source>
</evidence>
<dbReference type="Gene3D" id="1.10.443.10">
    <property type="entry name" value="Intergrase catalytic core"/>
    <property type="match status" value="1"/>
</dbReference>
<evidence type="ECO:0000313" key="5">
    <source>
        <dbReference type="Proteomes" id="UP000276417"/>
    </source>
</evidence>
<dbReference type="GO" id="GO:0015074">
    <property type="term" value="P:DNA integration"/>
    <property type="evidence" value="ECO:0007669"/>
    <property type="project" value="InterPro"/>
</dbReference>
<dbReference type="InterPro" id="IPR011010">
    <property type="entry name" value="DNA_brk_join_enz"/>
</dbReference>
<name>A0A3G8YAC7_9DEIO</name>
<accession>A0A3G8YAC7</accession>
<reference evidence="4 5" key="1">
    <citation type="submission" date="2018-11" db="EMBL/GenBank/DDBJ databases">
        <title>Deinococcus shelandsis sp. nov., isolated from South Shetland Islands soil of Antarctica.</title>
        <authorList>
            <person name="Tian J."/>
        </authorList>
    </citation>
    <scope>NUCLEOTIDE SEQUENCE [LARGE SCALE GENOMIC DNA]</scope>
    <source>
        <strain evidence="4 5">S14-83T</strain>
    </source>
</reference>
<gene>
    <name evidence="4" type="ORF">EHF33_03090</name>
</gene>
<dbReference type="InterPro" id="IPR002104">
    <property type="entry name" value="Integrase_catalytic"/>
</dbReference>
<sequence>MVGSAPSAHQSGPRSGHHPRPDVPRPQDHWQARQGNAAQPDARSVQSWLDGLEDSHRTRLKSLQLLKGALAEAVALGHLTRNVAGVARLEKRPAKRVGTSWTQPQARAFLDANEDTPHYLLWKLALQTGARIGELLALQVDDVDVERASLRIERTVTLGAGEKTRRSVGPPKTERSRRTFRLPPDGMATVNAMLERRERLQTEAGPQWHAERWLYPSEVGTLYGYDNARKRWAAALRRVDVPPIRIHDLRVTFISLALRRGVKPEVVARMVGHSSPIITMRVYRQIFEDELDEAGQMVADLV</sequence>
<dbReference type="SUPFAM" id="SSF56349">
    <property type="entry name" value="DNA breaking-rejoining enzymes"/>
    <property type="match status" value="1"/>
</dbReference>
<organism evidence="4 5">
    <name type="scientific">Deinococcus psychrotolerans</name>
    <dbReference type="NCBI Taxonomy" id="2489213"/>
    <lineage>
        <taxon>Bacteria</taxon>
        <taxon>Thermotogati</taxon>
        <taxon>Deinococcota</taxon>
        <taxon>Deinococci</taxon>
        <taxon>Deinococcales</taxon>
        <taxon>Deinococcaceae</taxon>
        <taxon>Deinococcus</taxon>
    </lineage>
</organism>
<feature type="region of interest" description="Disordered" evidence="2">
    <location>
        <begin position="1"/>
        <end position="44"/>
    </location>
</feature>
<dbReference type="KEGG" id="dph:EHF33_03090"/>
<dbReference type="GO" id="GO:0003677">
    <property type="term" value="F:DNA binding"/>
    <property type="evidence" value="ECO:0007669"/>
    <property type="project" value="InterPro"/>
</dbReference>
<dbReference type="PROSITE" id="PS51898">
    <property type="entry name" value="TYR_RECOMBINASE"/>
    <property type="match status" value="1"/>
</dbReference>
<feature type="region of interest" description="Disordered" evidence="2">
    <location>
        <begin position="163"/>
        <end position="182"/>
    </location>
</feature>